<dbReference type="Proteomes" id="UP000242301">
    <property type="component" value="Unassembled WGS sequence"/>
</dbReference>
<dbReference type="SUPFAM" id="SSF52096">
    <property type="entry name" value="ClpP/crotonase"/>
    <property type="match status" value="2"/>
</dbReference>
<evidence type="ECO:0000313" key="10">
    <source>
        <dbReference type="EMBL" id="CRK85781.1"/>
    </source>
</evidence>
<organism evidence="10 11">
    <name type="scientific">Candidatus Providencia siddallii</name>
    <dbReference type="NCBI Taxonomy" id="1715285"/>
    <lineage>
        <taxon>Bacteria</taxon>
        <taxon>Pseudomonadati</taxon>
        <taxon>Pseudomonadota</taxon>
        <taxon>Gammaproteobacteria</taxon>
        <taxon>Enterobacterales</taxon>
        <taxon>Morganellaceae</taxon>
        <taxon>Providencia</taxon>
    </lineage>
</organism>
<keyword evidence="6 8" id="KW-0472">Membrane</keyword>
<dbReference type="NCBIfam" id="TIGR00705">
    <property type="entry name" value="SppA_67K"/>
    <property type="match status" value="1"/>
</dbReference>
<dbReference type="CDD" id="cd07023">
    <property type="entry name" value="S49_Sppa_N_C"/>
    <property type="match status" value="1"/>
</dbReference>
<dbReference type="GO" id="GO:0006465">
    <property type="term" value="P:signal peptide processing"/>
    <property type="evidence" value="ECO:0007669"/>
    <property type="project" value="InterPro"/>
</dbReference>
<evidence type="ECO:0000256" key="3">
    <source>
        <dbReference type="ARBA" id="ARBA00022670"/>
    </source>
</evidence>
<keyword evidence="5" id="KW-0720">Serine protease</keyword>
<feature type="active site" description="Nucleophile" evidence="7">
    <location>
        <position position="412"/>
    </location>
</feature>
<keyword evidence="3 10" id="KW-0645">Protease</keyword>
<evidence type="ECO:0000256" key="7">
    <source>
        <dbReference type="PIRSR" id="PIRSR001217-1"/>
    </source>
</evidence>
<comment type="subcellular location">
    <subcellularLocation>
        <location evidence="1">Membrane</location>
    </subcellularLocation>
</comment>
<evidence type="ECO:0000313" key="11">
    <source>
        <dbReference type="Proteomes" id="UP000242301"/>
    </source>
</evidence>
<name>A0A0M6WA37_9GAMM</name>
<dbReference type="InterPro" id="IPR047217">
    <property type="entry name" value="S49_SppA_67K_type_N"/>
</dbReference>
<dbReference type="PANTHER" id="PTHR33209:SF1">
    <property type="entry name" value="PEPTIDASE S49 DOMAIN-CONTAINING PROTEIN"/>
    <property type="match status" value="1"/>
</dbReference>
<dbReference type="CDD" id="cd07018">
    <property type="entry name" value="S49_SppA_67K_type"/>
    <property type="match status" value="1"/>
</dbReference>
<keyword evidence="11" id="KW-1185">Reference proteome</keyword>
<dbReference type="GO" id="GO:0008236">
    <property type="term" value="F:serine-type peptidase activity"/>
    <property type="evidence" value="ECO:0007669"/>
    <property type="project" value="UniProtKB-KW"/>
</dbReference>
<sequence length="615" mass="69349">MRQICNMISMILKTSCKILKFIRELFLNTIFIVILIIIIGIIYLYNFDHKPEKKYFGALYVDLQGIVVDKISTPFSLNHISHEIISNTKNRIQENSLFNIVKAIRLASTDKRITGMILHLDNFIGGDQPSLAYIGKAIKEFKATNKPIYAIGNSYNQSQYYLASFANDIYLSPYGSVSLHGFSNNTIYYKSFLEKLKINSHIFRVGAYKSAVEPLIRNNMSKNVRKITKRWLNISWNNYLNDISSNRKTTKKQIFPDINTILYKLKEVNGNNAQYALNQKLIDKIYTNKEIENILNNRFGLNKKNKYFNSISIYDYFSKTINTDNTNKGNIAIIIVQGSITDNQQTFKINVGDNIAAQIRDARLNEKIKAIILRVNSPGGSVGASELIRNELEAARLSGKPIIVSMGGVAASGGYWISTPANYIIASPNTLTGSIGIFGIINTFENSFKSIGIYNDGVTTSPLADVSLTKGINQQFSDVMQITINNGYETFIKLVANSRHKTIEEINNIAQGKIWIGQDALKNGLIDMLGDFDDAINKAIELANLDHVTLKWDNQKVSFIDQLLIELTQSVLFNVLQTFLPSSVIMNNLQQNSFLLTTNDQQNRYAYCLNSININ</sequence>
<dbReference type="EC" id="3.4.21.-" evidence="10"/>
<proteinExistence type="inferred from homology"/>
<dbReference type="Pfam" id="PF01343">
    <property type="entry name" value="Peptidase_S49"/>
    <property type="match status" value="2"/>
</dbReference>
<dbReference type="AlphaFoldDB" id="A0A0M6WA37"/>
<dbReference type="InterPro" id="IPR004635">
    <property type="entry name" value="Pept_S49_SppA"/>
</dbReference>
<dbReference type="InterPro" id="IPR029045">
    <property type="entry name" value="ClpP/crotonase-like_dom_sf"/>
</dbReference>
<dbReference type="Gene3D" id="6.20.330.10">
    <property type="match status" value="1"/>
</dbReference>
<keyword evidence="8" id="KW-0812">Transmembrane</keyword>
<evidence type="ECO:0000256" key="4">
    <source>
        <dbReference type="ARBA" id="ARBA00022801"/>
    </source>
</evidence>
<dbReference type="NCBIfam" id="NF008195">
    <property type="entry name" value="PRK10949.1"/>
    <property type="match status" value="1"/>
</dbReference>
<feature type="transmembrane region" description="Helical" evidence="8">
    <location>
        <begin position="21"/>
        <end position="45"/>
    </location>
</feature>
<evidence type="ECO:0000256" key="2">
    <source>
        <dbReference type="ARBA" id="ARBA00008683"/>
    </source>
</evidence>
<protein>
    <submittedName>
        <fullName evidence="10">Protease 4</fullName>
        <ecNumber evidence="10">3.4.21.-</ecNumber>
    </submittedName>
</protein>
<dbReference type="InterPro" id="IPR002142">
    <property type="entry name" value="Peptidase_S49"/>
</dbReference>
<gene>
    <name evidence="10" type="primary">sppA</name>
    <name evidence="10" type="ORF">SOFFGTOCOR_0364</name>
</gene>
<dbReference type="PANTHER" id="PTHR33209">
    <property type="entry name" value="PROTEASE 4"/>
    <property type="match status" value="1"/>
</dbReference>
<dbReference type="NCBIfam" id="TIGR00706">
    <property type="entry name" value="SppA_dom"/>
    <property type="match status" value="1"/>
</dbReference>
<evidence type="ECO:0000256" key="6">
    <source>
        <dbReference type="ARBA" id="ARBA00023136"/>
    </source>
</evidence>
<comment type="similarity">
    <text evidence="2">Belongs to the peptidase S49 family.</text>
</comment>
<evidence type="ECO:0000259" key="9">
    <source>
        <dbReference type="Pfam" id="PF01343"/>
    </source>
</evidence>
<feature type="domain" description="Peptidase S49" evidence="9">
    <location>
        <begin position="396"/>
        <end position="545"/>
    </location>
</feature>
<evidence type="ECO:0000256" key="8">
    <source>
        <dbReference type="SAM" id="Phobius"/>
    </source>
</evidence>
<evidence type="ECO:0000256" key="5">
    <source>
        <dbReference type="ARBA" id="ARBA00022825"/>
    </source>
</evidence>
<dbReference type="Gene3D" id="3.90.226.10">
    <property type="entry name" value="2-enoyl-CoA Hydratase, Chain A, domain 1"/>
    <property type="match status" value="3"/>
</dbReference>
<evidence type="ECO:0000256" key="1">
    <source>
        <dbReference type="ARBA" id="ARBA00004370"/>
    </source>
</evidence>
<accession>A0A0M6WA37</accession>
<dbReference type="InterPro" id="IPR047272">
    <property type="entry name" value="S49_SppA_C"/>
</dbReference>
<dbReference type="PIRSF" id="PIRSF001217">
    <property type="entry name" value="Protease_4_SppA"/>
    <property type="match status" value="1"/>
</dbReference>
<keyword evidence="8" id="KW-1133">Transmembrane helix</keyword>
<dbReference type="InterPro" id="IPR004634">
    <property type="entry name" value="Pept_S49_pIV"/>
</dbReference>
<dbReference type="EMBL" id="CVRF01000003">
    <property type="protein sequence ID" value="CRK85781.1"/>
    <property type="molecule type" value="Genomic_DNA"/>
</dbReference>
<reference evidence="11" key="1">
    <citation type="submission" date="2015-05" db="EMBL/GenBank/DDBJ databases">
        <authorList>
            <person name="Manzano-Marin A."/>
        </authorList>
    </citation>
    <scope>NUCLEOTIDE SEQUENCE [LARGE SCALE GENOMIC DNA]</scope>
    <source>
        <strain evidence="11">officinalis</strain>
    </source>
</reference>
<feature type="active site" description="Proton donor/acceptor" evidence="7">
    <location>
        <position position="209"/>
    </location>
</feature>
<feature type="domain" description="Peptidase S49" evidence="9">
    <location>
        <begin position="141"/>
        <end position="292"/>
    </location>
</feature>
<keyword evidence="4 10" id="KW-0378">Hydrolase</keyword>
<dbReference type="GO" id="GO:0016020">
    <property type="term" value="C:membrane"/>
    <property type="evidence" value="ECO:0007669"/>
    <property type="project" value="UniProtKB-SubCell"/>
</dbReference>